<dbReference type="InterPro" id="IPR032179">
    <property type="entry name" value="Cry22Aa_Ig-like"/>
</dbReference>
<protein>
    <recommendedName>
        <fullName evidence="2">Pesticidal crystal protein Cry22Aa Ig-like domain-containing protein</fullName>
    </recommendedName>
</protein>
<feature type="chain" id="PRO_5039705326" description="Pesticidal crystal protein Cry22Aa Ig-like domain-containing protein" evidence="1">
    <location>
        <begin position="23"/>
        <end position="207"/>
    </location>
</feature>
<dbReference type="AlphaFoldDB" id="A0A1V2UEU2"/>
<evidence type="ECO:0000313" key="4">
    <source>
        <dbReference type="Proteomes" id="UP000189299"/>
    </source>
</evidence>
<comment type="caution">
    <text evidence="3">The sequence shown here is derived from an EMBL/GenBank/DDBJ whole genome shotgun (WGS) entry which is preliminary data.</text>
</comment>
<feature type="domain" description="Pesticidal crystal protein Cry22Aa Ig-like" evidence="2">
    <location>
        <begin position="52"/>
        <end position="120"/>
    </location>
</feature>
<dbReference type="EMBL" id="MSTR01000012">
    <property type="protein sequence ID" value="ONN41824.1"/>
    <property type="molecule type" value="Genomic_DNA"/>
</dbReference>
<accession>A0A1V2UEU2</accession>
<reference evidence="3 4" key="1">
    <citation type="submission" date="2016-12" db="EMBL/GenBank/DDBJ databases">
        <authorList>
            <person name="Song W.-J."/>
            <person name="Kurnit D.M."/>
        </authorList>
    </citation>
    <scope>NUCLEOTIDE SEQUENCE [LARGE SCALE GENOMIC DNA]</scope>
    <source>
        <strain evidence="3 4">CGB1038-1_S1</strain>
    </source>
</reference>
<dbReference type="Proteomes" id="UP000189299">
    <property type="component" value="Unassembled WGS sequence"/>
</dbReference>
<name>A0A1V2UEU2_ENTMU</name>
<dbReference type="Gene3D" id="2.60.40.10">
    <property type="entry name" value="Immunoglobulins"/>
    <property type="match status" value="2"/>
</dbReference>
<dbReference type="Pfam" id="PF16403">
    <property type="entry name" value="Bact_surface_Ig-like"/>
    <property type="match status" value="1"/>
</dbReference>
<sequence length="207" mass="22809">MTHPKWLSILSLVALAIPTVVANQMTFATETEKAVEGTPLEQIGQAPVIFANDRTLYVGDFFNPLDGVFFYDHEDGSSQPALENVIYDDVDMNQPGKYKVTYAIEDSDHNRTEKSITVTVLDHVADIVFPQNPIVISQYSSFSPLPQSLGITSHDSQGVETTDSIFILENTVDTNKAGTYSITYCVPSIHGDPVVIKKLNVTVIRTK</sequence>
<dbReference type="InterPro" id="IPR013783">
    <property type="entry name" value="Ig-like_fold"/>
</dbReference>
<gene>
    <name evidence="3" type="ORF">BTN92_11725</name>
</gene>
<evidence type="ECO:0000313" key="3">
    <source>
        <dbReference type="EMBL" id="ONN41824.1"/>
    </source>
</evidence>
<dbReference type="OrthoDB" id="2194768at2"/>
<evidence type="ECO:0000259" key="2">
    <source>
        <dbReference type="Pfam" id="PF16403"/>
    </source>
</evidence>
<feature type="signal peptide" evidence="1">
    <location>
        <begin position="1"/>
        <end position="22"/>
    </location>
</feature>
<keyword evidence="1" id="KW-0732">Signal</keyword>
<proteinExistence type="predicted"/>
<organism evidence="3 4">
    <name type="scientific">Enterococcus mundtii</name>
    <dbReference type="NCBI Taxonomy" id="53346"/>
    <lineage>
        <taxon>Bacteria</taxon>
        <taxon>Bacillati</taxon>
        <taxon>Bacillota</taxon>
        <taxon>Bacilli</taxon>
        <taxon>Lactobacillales</taxon>
        <taxon>Enterococcaceae</taxon>
        <taxon>Enterococcus</taxon>
    </lineage>
</organism>
<evidence type="ECO:0000256" key="1">
    <source>
        <dbReference type="SAM" id="SignalP"/>
    </source>
</evidence>
<dbReference type="RefSeq" id="WP_077151817.1">
    <property type="nucleotide sequence ID" value="NZ_CABMMO010000012.1"/>
</dbReference>